<dbReference type="PANTHER" id="PTHR32022">
    <property type="entry name" value="D-GLUTAMATE CYCLASE, MITOCHONDRIAL"/>
    <property type="match status" value="1"/>
</dbReference>
<evidence type="ECO:0000313" key="2">
    <source>
        <dbReference type="EMBL" id="MCX2976090.1"/>
    </source>
</evidence>
<dbReference type="PANTHER" id="PTHR32022:SF10">
    <property type="entry name" value="D-GLUTAMATE CYCLASE, MITOCHONDRIAL"/>
    <property type="match status" value="1"/>
</dbReference>
<organism evidence="2 3">
    <name type="scientific">Candidatus Marimicrobium litorale</name>
    <dbReference type="NCBI Taxonomy" id="2518991"/>
    <lineage>
        <taxon>Bacteria</taxon>
        <taxon>Pseudomonadati</taxon>
        <taxon>Pseudomonadota</taxon>
        <taxon>Gammaproteobacteria</taxon>
        <taxon>Cellvibrionales</taxon>
        <taxon>Halieaceae</taxon>
        <taxon>Marimicrobium</taxon>
    </lineage>
</organism>
<dbReference type="Pfam" id="PF14336">
    <property type="entry name" value="GLUCM-like_C"/>
    <property type="match status" value="1"/>
</dbReference>
<comment type="caution">
    <text evidence="2">The sequence shown here is derived from an EMBL/GenBank/DDBJ whole genome shotgun (WGS) entry which is preliminary data.</text>
</comment>
<gene>
    <name evidence="2" type="ORF">EYC82_01800</name>
</gene>
<evidence type="ECO:0000313" key="3">
    <source>
        <dbReference type="Proteomes" id="UP001143304"/>
    </source>
</evidence>
<proteinExistence type="predicted"/>
<accession>A0ABT3T1G0</accession>
<feature type="domain" description="D-glutamate cyclase-like C-terminal" evidence="1">
    <location>
        <begin position="15"/>
        <end position="272"/>
    </location>
</feature>
<reference evidence="2" key="1">
    <citation type="submission" date="2019-02" db="EMBL/GenBank/DDBJ databases">
        <authorList>
            <person name="Li S.-H."/>
        </authorList>
    </citation>
    <scope>NUCLEOTIDE SEQUENCE</scope>
    <source>
        <strain evidence="2">IMCC11814</strain>
    </source>
</reference>
<dbReference type="RefSeq" id="WP_279247843.1">
    <property type="nucleotide sequence ID" value="NZ_SHNO01000001.1"/>
</dbReference>
<keyword evidence="3" id="KW-1185">Reference proteome</keyword>
<protein>
    <submittedName>
        <fullName evidence="2">DUF4392 domain-containing protein</fullName>
    </submittedName>
</protein>
<dbReference type="InterPro" id="IPR025504">
    <property type="entry name" value="GLUCM_C"/>
</dbReference>
<dbReference type="Proteomes" id="UP001143304">
    <property type="component" value="Unassembled WGS sequence"/>
</dbReference>
<evidence type="ECO:0000259" key="1">
    <source>
        <dbReference type="Pfam" id="PF14336"/>
    </source>
</evidence>
<name>A0ABT3T1G0_9GAMM</name>
<sequence>MNSLTLSKAVEHALVERNPRNMALVQTALKPGYCQRAAAFLRGITGTVIIGTGFPIKTTFETDGPAGAMTLYTALKQLGAKPVIACSAPLSNALGKDYEVLELTIGNTASARAEAARNLNSLQPEALVAIECPGAAADGRYYNMYGQDITARCAHFDPFIAQAACPTIAIGDGGNEIGMGNVGPVLEQLDIRRSVTPCTELVVADVSNWGAYALVALLGHWAQRDLLSSTDTGSLLRFLCRHGGADGITGENTATEDGLDSSEGQQLVDQLRALTNV</sequence>
<dbReference type="EMBL" id="SHNO01000001">
    <property type="protein sequence ID" value="MCX2976090.1"/>
    <property type="molecule type" value="Genomic_DNA"/>
</dbReference>
<dbReference type="Gene3D" id="3.90.1640.20">
    <property type="entry name" value="TON_0340"/>
    <property type="match status" value="1"/>
</dbReference>